<dbReference type="EnsemblMetazoa" id="SCAU006714-RB">
    <property type="protein sequence ID" value="SCAU006714-PB"/>
    <property type="gene ID" value="SCAU006714"/>
</dbReference>
<dbReference type="Proteomes" id="UP000095300">
    <property type="component" value="Unassembled WGS sequence"/>
</dbReference>
<proteinExistence type="predicted"/>
<organism evidence="1 2">
    <name type="scientific">Stomoxys calcitrans</name>
    <name type="common">Stable fly</name>
    <name type="synonym">Conops calcitrans</name>
    <dbReference type="NCBI Taxonomy" id="35570"/>
    <lineage>
        <taxon>Eukaryota</taxon>
        <taxon>Metazoa</taxon>
        <taxon>Ecdysozoa</taxon>
        <taxon>Arthropoda</taxon>
        <taxon>Hexapoda</taxon>
        <taxon>Insecta</taxon>
        <taxon>Pterygota</taxon>
        <taxon>Neoptera</taxon>
        <taxon>Endopterygota</taxon>
        <taxon>Diptera</taxon>
        <taxon>Brachycera</taxon>
        <taxon>Muscomorpha</taxon>
        <taxon>Muscoidea</taxon>
        <taxon>Muscidae</taxon>
        <taxon>Stomoxys</taxon>
    </lineage>
</organism>
<accession>A0A1I8PBX4</accession>
<evidence type="ECO:0000313" key="1">
    <source>
        <dbReference type="EnsemblMetazoa" id="SCAU006714-PB"/>
    </source>
</evidence>
<dbReference type="AlphaFoldDB" id="A0A1I8PBX4"/>
<keyword evidence="2" id="KW-1185">Reference proteome</keyword>
<name>A0A1I8PBX4_STOCA</name>
<evidence type="ECO:0000313" key="2">
    <source>
        <dbReference type="Proteomes" id="UP000095300"/>
    </source>
</evidence>
<dbReference type="VEuPathDB" id="VectorBase:SCAU006714"/>
<reference evidence="1" key="1">
    <citation type="submission" date="2020-05" db="UniProtKB">
        <authorList>
            <consortium name="EnsemblMetazoa"/>
        </authorList>
    </citation>
    <scope>IDENTIFICATION</scope>
    <source>
        <strain evidence="1">USDA</strain>
    </source>
</reference>
<sequence length="162" mass="18857">MKGIEVNMDKLRAEYLAQHQLGDELSDTDEALIQVINENDEYDLQIDIVRNEDRSITMETDYYNSQSSMTNTTKETASVEDNHEANALQSNSNETDDDFDIELKFMPSYHDDHFKWNDLASTSDIKPNENNLNGNLIVKEEKKEDYKRSIPFSIDYLLNYKT</sequence>
<protein>
    <submittedName>
        <fullName evidence="1">Uncharacterized protein</fullName>
    </submittedName>
</protein>
<gene>
    <name evidence="1" type="primary">106083901</name>
</gene>
<dbReference type="OrthoDB" id="6159439at2759"/>